<proteinExistence type="predicted"/>
<feature type="transmembrane region" description="Helical" evidence="1">
    <location>
        <begin position="346"/>
        <end position="367"/>
    </location>
</feature>
<feature type="transmembrane region" description="Helical" evidence="1">
    <location>
        <begin position="387"/>
        <end position="407"/>
    </location>
</feature>
<feature type="transmembrane region" description="Helical" evidence="1">
    <location>
        <begin position="906"/>
        <end position="925"/>
    </location>
</feature>
<dbReference type="PRINTS" id="PR00702">
    <property type="entry name" value="ACRIFLAVINRP"/>
</dbReference>
<gene>
    <name evidence="2" type="ORF">PGB34_14465</name>
</gene>
<dbReference type="Proteomes" id="UP001212602">
    <property type="component" value="Unassembled WGS sequence"/>
</dbReference>
<dbReference type="SUPFAM" id="SSF82866">
    <property type="entry name" value="Multidrug efflux transporter AcrB transmembrane domain"/>
    <property type="match status" value="2"/>
</dbReference>
<feature type="transmembrane region" description="Helical" evidence="1">
    <location>
        <begin position="490"/>
        <end position="512"/>
    </location>
</feature>
<dbReference type="InterPro" id="IPR001036">
    <property type="entry name" value="Acrflvin-R"/>
</dbReference>
<dbReference type="GO" id="GO:0005886">
    <property type="term" value="C:plasma membrane"/>
    <property type="evidence" value="ECO:0007669"/>
    <property type="project" value="TreeGrafter"/>
</dbReference>
<keyword evidence="1" id="KW-1133">Transmembrane helix</keyword>
<dbReference type="Gene3D" id="3.30.70.1440">
    <property type="entry name" value="Multidrug efflux transporter AcrB pore domain"/>
    <property type="match status" value="1"/>
</dbReference>
<keyword evidence="3" id="KW-1185">Reference proteome</keyword>
<evidence type="ECO:0000256" key="1">
    <source>
        <dbReference type="SAM" id="Phobius"/>
    </source>
</evidence>
<reference evidence="2" key="1">
    <citation type="submission" date="2023-01" db="EMBL/GenBank/DDBJ databases">
        <title>Xenophilus mangrovi sp. nov., isolated from soil of Mangrove nature reserve.</title>
        <authorList>
            <person name="Xu S."/>
            <person name="Liu Z."/>
            <person name="Xu Y."/>
        </authorList>
    </citation>
    <scope>NUCLEOTIDE SEQUENCE</scope>
    <source>
        <strain evidence="2">YW8</strain>
    </source>
</reference>
<feature type="transmembrane region" description="Helical" evidence="1">
    <location>
        <begin position="1007"/>
        <end position="1026"/>
    </location>
</feature>
<dbReference type="SUPFAM" id="SSF82714">
    <property type="entry name" value="Multidrug efflux transporter AcrB TolC docking domain, DN and DC subdomains"/>
    <property type="match status" value="2"/>
</dbReference>
<dbReference type="SUPFAM" id="SSF82693">
    <property type="entry name" value="Multidrug efflux transporter AcrB pore domain, PN1, PN2, PC1 and PC2 subdomains"/>
    <property type="match status" value="3"/>
</dbReference>
<dbReference type="InterPro" id="IPR027463">
    <property type="entry name" value="AcrB_DN_DC_subdom"/>
</dbReference>
<dbReference type="Pfam" id="PF00873">
    <property type="entry name" value="ACR_tran"/>
    <property type="match status" value="1"/>
</dbReference>
<sequence>MAGGSSGQGGGFNLSKWALDHGPLTRYLMAVLMVLGIAAYFQLGQDEDPPFTFRAMVVRTYWPGATAQQVAEQVTDRIERTLQEVPYADKIRSYSKPGESQVIFEIKDISRPAEVPQVWYTVRKKIGDIRATLPQNIQGPFFNDEFGDVYGVIYALQGDGYSYAELKHFADDVRQRLLRVKDVAKVEQFGVQDEKIWVEVSHKRLAQMGLDFNQVLQQLGAQNAVESAGTIQSPQDVVQVRVGGQFNDVEQLRAMPIRGSSGLQLRLGDIAEIRRGYVDPPGVKVRFQGQETIALGISMAKGGDIIGLGKALREATAAIEKTLPAGLTLAQVQDQPASVAASVNEFVKVLIEAVVIVLAVSFVSLGLHKGGRNKLLGGWYIDYRPGLVVGITIPLVLAVTFLAMHYFGIGLHKVSLGSLIIALGLLVDDAIIAVEMMVRKMEEGYDKVRAATFAYDVTAKPMLTGTLITAAGFLPIGIAKSVTGEYTFAIFAVTVIALVLSWIVSVYFVPYLGTLLLKVKPHPAPPGLTGETVDAQPSGVEASSPHELFDSPFYKRFRRTVGWCVDHRWLTIAATVAIFGLGVLGMTRVQQQFFPDSSRPEIMVDLWFPEGTSQPANDAVARRLEQRLMGTEGVVSVASWIGSGTPRFYLPLDQVFPQSNVSQFIVLAQDLPTRERLRRELRTVLAQEFPEARGRVKLLPNGPPVPYPVMFRVVGDDPARLRQHADEVKALVRQNPAMIGTNDNWNESVKAVRLEVDQAKARALGLSSQAIAQASRTLFTGTTIGQYREQDKLIDIVLRQSPDERGEISDIANAYVTTATGRAIPLTQIARPVLGWEPGVMWRWNRNYAVTVQGDIAEGLQGATVTAQLLPGLRELEARWHAAGETGYRIEVAGAVEESSKGSSSIVAGVPIMLFVVFTLLMLQLHSFSRALLVFLTGPLGIAGVAAALLLLNRPFGFVALLGVIALMGMIQRNSVILIDQIETDRAAGVPARDAIIESTVRRLRPIVLTAAAAVLAMIPLSRSVFWGPMAVAIMGGLIVATVLTLLALPAMYAAAFGVSGASQGPDRAPRLRWFKEKGVRGEAASR</sequence>
<dbReference type="GO" id="GO:0042910">
    <property type="term" value="F:xenobiotic transmembrane transporter activity"/>
    <property type="evidence" value="ECO:0007669"/>
    <property type="project" value="TreeGrafter"/>
</dbReference>
<organism evidence="2 3">
    <name type="scientific">Xenophilus arseniciresistens</name>
    <dbReference type="NCBI Taxonomy" id="1283306"/>
    <lineage>
        <taxon>Bacteria</taxon>
        <taxon>Pseudomonadati</taxon>
        <taxon>Pseudomonadota</taxon>
        <taxon>Betaproteobacteria</taxon>
        <taxon>Burkholderiales</taxon>
        <taxon>Comamonadaceae</taxon>
        <taxon>Xenophilus</taxon>
    </lineage>
</organism>
<accession>A0AAE3NAB4</accession>
<feature type="transmembrane region" description="Helical" evidence="1">
    <location>
        <begin position="419"/>
        <end position="438"/>
    </location>
</feature>
<feature type="transmembrane region" description="Helical" evidence="1">
    <location>
        <begin position="958"/>
        <end position="979"/>
    </location>
</feature>
<comment type="caution">
    <text evidence="2">The sequence shown here is derived from an EMBL/GenBank/DDBJ whole genome shotgun (WGS) entry which is preliminary data.</text>
</comment>
<feature type="transmembrane region" description="Helical" evidence="1">
    <location>
        <begin position="1032"/>
        <end position="1059"/>
    </location>
</feature>
<protein>
    <submittedName>
        <fullName evidence="2">Efflux RND transporter permease subunit</fullName>
    </submittedName>
</protein>
<feature type="transmembrane region" description="Helical" evidence="1">
    <location>
        <begin position="932"/>
        <end position="952"/>
    </location>
</feature>
<dbReference type="Gene3D" id="3.30.70.1320">
    <property type="entry name" value="Multidrug efflux transporter AcrB pore domain like"/>
    <property type="match status" value="1"/>
</dbReference>
<dbReference type="PANTHER" id="PTHR32063">
    <property type="match status" value="1"/>
</dbReference>
<dbReference type="Gene3D" id="3.30.2090.10">
    <property type="entry name" value="Multidrug efflux transporter AcrB TolC docking domain, DN and DC subdomains"/>
    <property type="match status" value="2"/>
</dbReference>
<dbReference type="AlphaFoldDB" id="A0AAE3NAB4"/>
<feature type="transmembrane region" description="Helical" evidence="1">
    <location>
        <begin position="569"/>
        <end position="589"/>
    </location>
</feature>
<name>A0AAE3NAB4_9BURK</name>
<feature type="transmembrane region" description="Helical" evidence="1">
    <location>
        <begin position="459"/>
        <end position="478"/>
    </location>
</feature>
<dbReference type="RefSeq" id="WP_271428784.1">
    <property type="nucleotide sequence ID" value="NZ_JAQIPB010000006.1"/>
</dbReference>
<dbReference type="Gene3D" id="3.30.70.1430">
    <property type="entry name" value="Multidrug efflux transporter AcrB pore domain"/>
    <property type="match status" value="2"/>
</dbReference>
<dbReference type="PANTHER" id="PTHR32063:SF18">
    <property type="entry name" value="CATION EFFLUX SYSTEM PROTEIN"/>
    <property type="match status" value="1"/>
</dbReference>
<keyword evidence="1" id="KW-0812">Transmembrane</keyword>
<evidence type="ECO:0000313" key="3">
    <source>
        <dbReference type="Proteomes" id="UP001212602"/>
    </source>
</evidence>
<dbReference type="Gene3D" id="1.20.1640.10">
    <property type="entry name" value="Multidrug efflux transporter AcrB transmembrane domain"/>
    <property type="match status" value="2"/>
</dbReference>
<dbReference type="EMBL" id="JAQIPB010000006">
    <property type="protein sequence ID" value="MDA7417568.1"/>
    <property type="molecule type" value="Genomic_DNA"/>
</dbReference>
<evidence type="ECO:0000313" key="2">
    <source>
        <dbReference type="EMBL" id="MDA7417568.1"/>
    </source>
</evidence>
<keyword evidence="1" id="KW-0472">Membrane</keyword>